<dbReference type="AlphaFoldDB" id="A0A4Y7J526"/>
<dbReference type="Proteomes" id="UP000316621">
    <property type="component" value="Chromosome 3"/>
</dbReference>
<evidence type="ECO:0000313" key="1">
    <source>
        <dbReference type="EMBL" id="RZC55152.1"/>
    </source>
</evidence>
<accession>A0A4Y7J526</accession>
<reference evidence="1 2" key="1">
    <citation type="journal article" date="2018" name="Science">
        <title>The opium poppy genome and morphinan production.</title>
        <authorList>
            <person name="Guo L."/>
            <person name="Winzer T."/>
            <person name="Yang X."/>
            <person name="Li Y."/>
            <person name="Ning Z."/>
            <person name="He Z."/>
            <person name="Teodor R."/>
            <person name="Lu Y."/>
            <person name="Bowser T.A."/>
            <person name="Graham I.A."/>
            <person name="Ye K."/>
        </authorList>
    </citation>
    <scope>NUCLEOTIDE SEQUENCE [LARGE SCALE GENOMIC DNA]</scope>
    <source>
        <strain evidence="2">cv. HN1</strain>
        <tissue evidence="1">Leaves</tissue>
    </source>
</reference>
<sequence>MLSKMCGRVSLLNDISMRASKVVGTIKQQGSKPDHGRYPGLYSLICSLLAHLFPILYLFTFEAQHSWENQGLRPAICGEIAYCRSVRLKVTLRETSYWVQTALFGCTDTLHTLNCFTNIHLTSKFGSHGYRPCNMICYKSDLKINVKHSNVKAWKSEVSVFVVEWKRKLEFIMNFLLVNMSATEPVSEVIPLRFLLYMHDVKPDFAARIISYQRLWVLPEEKDDFCRIQYTHLPTLLNLSTWPEVSCPFALYAGLGLCKASDQGPLSSMWNKLNPKLFQGG</sequence>
<gene>
    <name evidence="1" type="ORF">C5167_014011</name>
</gene>
<name>A0A4Y7J526_PAPSO</name>
<organism evidence="1 2">
    <name type="scientific">Papaver somniferum</name>
    <name type="common">Opium poppy</name>
    <dbReference type="NCBI Taxonomy" id="3469"/>
    <lineage>
        <taxon>Eukaryota</taxon>
        <taxon>Viridiplantae</taxon>
        <taxon>Streptophyta</taxon>
        <taxon>Embryophyta</taxon>
        <taxon>Tracheophyta</taxon>
        <taxon>Spermatophyta</taxon>
        <taxon>Magnoliopsida</taxon>
        <taxon>Ranunculales</taxon>
        <taxon>Papaveraceae</taxon>
        <taxon>Papaveroideae</taxon>
        <taxon>Papaver</taxon>
    </lineage>
</organism>
<proteinExistence type="predicted"/>
<keyword evidence="2" id="KW-1185">Reference proteome</keyword>
<evidence type="ECO:0000313" key="2">
    <source>
        <dbReference type="Proteomes" id="UP000316621"/>
    </source>
</evidence>
<protein>
    <submittedName>
        <fullName evidence="1">Uncharacterized protein</fullName>
    </submittedName>
</protein>
<dbReference type="EMBL" id="CM010717">
    <property type="protein sequence ID" value="RZC55152.1"/>
    <property type="molecule type" value="Genomic_DNA"/>
</dbReference>
<dbReference type="Gramene" id="RZC55152">
    <property type="protein sequence ID" value="RZC55152"/>
    <property type="gene ID" value="C5167_014011"/>
</dbReference>